<dbReference type="AlphaFoldDB" id="A0A128A0K7"/>
<keyword evidence="2" id="KW-0472">Membrane</keyword>
<name>A0A128A0K7_9ARCH</name>
<proteinExistence type="predicted"/>
<dbReference type="EMBL" id="LN890280">
    <property type="protein sequence ID" value="CUR50886.1"/>
    <property type="molecule type" value="Genomic_DNA"/>
</dbReference>
<keyword evidence="4" id="KW-1185">Reference proteome</keyword>
<keyword evidence="1" id="KW-0175">Coiled coil</keyword>
<evidence type="ECO:0000256" key="2">
    <source>
        <dbReference type="SAM" id="Phobius"/>
    </source>
</evidence>
<accession>A0A128A0K7</accession>
<keyword evidence="2" id="KW-0812">Transmembrane</keyword>
<gene>
    <name evidence="3" type="ORF">NDEV_0121</name>
</gene>
<dbReference type="Proteomes" id="UP000196239">
    <property type="component" value="Chromosome 1"/>
</dbReference>
<evidence type="ECO:0000313" key="3">
    <source>
        <dbReference type="EMBL" id="CUR50886.1"/>
    </source>
</evidence>
<dbReference type="KEGG" id="ndv:NDEV_0121"/>
<evidence type="ECO:0000313" key="4">
    <source>
        <dbReference type="Proteomes" id="UP000196239"/>
    </source>
</evidence>
<sequence>MNNTQIILLVAIVISAISLGFAISTMSILQTSMLDQKTINNDQSQMIKTLTSQLNSSQQVIEGQRNVISQLDNNITSISNEIKSLDNRISVLERSNIVVPPPPPINPVKFQPLTIKDENGNNWTSQYIKEGKYYPTLVGESCNNDGIDCYVHMSKTMAYNKSAIEVDTIGSTVHSYWFFAYSDARVVPQNGSITISGKFLKNDLFSPDMAYPRSFVSVFLLSDDAEKILDEHMIVAHTDKNETWYDGKIAFNLTAGQTFRIGVGRTDNWDADWKPYASWTGIQIGGILKPYGYVPPSEPKDNFIPSINS</sequence>
<evidence type="ECO:0000256" key="1">
    <source>
        <dbReference type="SAM" id="Coils"/>
    </source>
</evidence>
<protein>
    <submittedName>
        <fullName evidence="3">Uncharacterized protein</fullName>
    </submittedName>
</protein>
<reference evidence="4" key="1">
    <citation type="submission" date="2015-10" db="EMBL/GenBank/DDBJ databases">
        <authorList>
            <person name="Lehtovirta-Morley L.E."/>
            <person name="Vieille C."/>
        </authorList>
    </citation>
    <scope>NUCLEOTIDE SEQUENCE [LARGE SCALE GENOMIC DNA]</scope>
</reference>
<feature type="coiled-coil region" evidence="1">
    <location>
        <begin position="68"/>
        <end position="95"/>
    </location>
</feature>
<keyword evidence="2" id="KW-1133">Transmembrane helix</keyword>
<organism evidence="3 4">
    <name type="scientific">Nitrosotalea devaniterrae</name>
    <dbReference type="NCBI Taxonomy" id="1078905"/>
    <lineage>
        <taxon>Archaea</taxon>
        <taxon>Nitrososphaerota</taxon>
        <taxon>Nitrososphaeria</taxon>
        <taxon>Nitrosotaleales</taxon>
        <taxon>Nitrosotaleaceae</taxon>
        <taxon>Nitrosotalea</taxon>
    </lineage>
</organism>
<feature type="transmembrane region" description="Helical" evidence="2">
    <location>
        <begin position="6"/>
        <end position="29"/>
    </location>
</feature>